<accession>A0A2B6QWM4</accession>
<gene>
    <name evidence="2" type="ORF">CON73_08670</name>
</gene>
<feature type="domain" description="HTH cro/C1-type" evidence="1">
    <location>
        <begin position="11"/>
        <end position="57"/>
    </location>
</feature>
<reference evidence="2 3" key="1">
    <citation type="submission" date="2017-09" db="EMBL/GenBank/DDBJ databases">
        <title>Large-scale bioinformatics analysis of Bacillus genomes uncovers conserved roles of natural products in bacterial physiology.</title>
        <authorList>
            <consortium name="Agbiome Team Llc"/>
            <person name="Bleich R.M."/>
            <person name="Grubbs K.J."/>
            <person name="Santa Maria K.C."/>
            <person name="Allen S.E."/>
            <person name="Farag S."/>
            <person name="Shank E.A."/>
            <person name="Bowers A."/>
        </authorList>
    </citation>
    <scope>NUCLEOTIDE SEQUENCE [LARGE SCALE GENOMIC DNA]</scope>
    <source>
        <strain evidence="2 3">AFS094862</strain>
    </source>
</reference>
<dbReference type="InterPro" id="IPR001387">
    <property type="entry name" value="Cro/C1-type_HTH"/>
</dbReference>
<dbReference type="SUPFAM" id="SSF47413">
    <property type="entry name" value="lambda repressor-like DNA-binding domains"/>
    <property type="match status" value="1"/>
</dbReference>
<evidence type="ECO:0000313" key="2">
    <source>
        <dbReference type="EMBL" id="PGG93101.1"/>
    </source>
</evidence>
<name>A0A2B6QWM4_9BACI</name>
<dbReference type="Proteomes" id="UP000225320">
    <property type="component" value="Unassembled WGS sequence"/>
</dbReference>
<protein>
    <submittedName>
        <fullName evidence="2">XRE family transcriptional regulator</fullName>
    </submittedName>
</protein>
<sequence length="81" mass="8923">MSSMVFTLGETLEELGITKNKLAVEAKIRPTTISNLVSGEVGSIRIDTLLSILDTLNNLAIEKGINKIYKIEDVVQYIKKS</sequence>
<evidence type="ECO:0000313" key="3">
    <source>
        <dbReference type="Proteomes" id="UP000225320"/>
    </source>
</evidence>
<dbReference type="GO" id="GO:0003677">
    <property type="term" value="F:DNA binding"/>
    <property type="evidence" value="ECO:0007669"/>
    <property type="project" value="InterPro"/>
</dbReference>
<dbReference type="CDD" id="cd00093">
    <property type="entry name" value="HTH_XRE"/>
    <property type="match status" value="1"/>
</dbReference>
<dbReference type="RefSeq" id="WP_098070728.1">
    <property type="nucleotide sequence ID" value="NZ_JARMNF010000211.1"/>
</dbReference>
<proteinExistence type="predicted"/>
<dbReference type="Pfam" id="PF01381">
    <property type="entry name" value="HTH_3"/>
    <property type="match status" value="1"/>
</dbReference>
<dbReference type="EMBL" id="NVOI01000028">
    <property type="protein sequence ID" value="PGG93101.1"/>
    <property type="molecule type" value="Genomic_DNA"/>
</dbReference>
<evidence type="ECO:0000259" key="1">
    <source>
        <dbReference type="Pfam" id="PF01381"/>
    </source>
</evidence>
<dbReference type="Gene3D" id="1.10.260.40">
    <property type="entry name" value="lambda repressor-like DNA-binding domains"/>
    <property type="match status" value="1"/>
</dbReference>
<dbReference type="InterPro" id="IPR010982">
    <property type="entry name" value="Lambda_DNA-bd_dom_sf"/>
</dbReference>
<dbReference type="AlphaFoldDB" id="A0A2B6QWM4"/>
<comment type="caution">
    <text evidence="2">The sequence shown here is derived from an EMBL/GenBank/DDBJ whole genome shotgun (WGS) entry which is preliminary data.</text>
</comment>
<organism evidence="2 3">
    <name type="scientific">Bacillus toyonensis</name>
    <dbReference type="NCBI Taxonomy" id="155322"/>
    <lineage>
        <taxon>Bacteria</taxon>
        <taxon>Bacillati</taxon>
        <taxon>Bacillota</taxon>
        <taxon>Bacilli</taxon>
        <taxon>Bacillales</taxon>
        <taxon>Bacillaceae</taxon>
        <taxon>Bacillus</taxon>
        <taxon>Bacillus cereus group</taxon>
    </lineage>
</organism>